<dbReference type="AlphaFoldDB" id="A0A1T5MJZ5"/>
<name>A0A1T5MJZ5_9FIRM</name>
<dbReference type="Gene3D" id="3.40.50.300">
    <property type="entry name" value="P-loop containing nucleotide triphosphate hydrolases"/>
    <property type="match status" value="1"/>
</dbReference>
<evidence type="ECO:0000256" key="1">
    <source>
        <dbReference type="PIRNR" id="PIRNR036409"/>
    </source>
</evidence>
<proteinExistence type="inferred from homology"/>
<gene>
    <name evidence="2" type="ORF">SAMN02194393_04903</name>
</gene>
<dbReference type="SUPFAM" id="SSF52540">
    <property type="entry name" value="P-loop containing nucleoside triphosphate hydrolases"/>
    <property type="match status" value="1"/>
</dbReference>
<organism evidence="2 3">
    <name type="scientific">Maledivibacter halophilus</name>
    <dbReference type="NCBI Taxonomy" id="36842"/>
    <lineage>
        <taxon>Bacteria</taxon>
        <taxon>Bacillati</taxon>
        <taxon>Bacillota</taxon>
        <taxon>Clostridia</taxon>
        <taxon>Peptostreptococcales</taxon>
        <taxon>Caminicellaceae</taxon>
        <taxon>Maledivibacter</taxon>
    </lineage>
</organism>
<dbReference type="OrthoDB" id="6179at2"/>
<dbReference type="Proteomes" id="UP000190285">
    <property type="component" value="Unassembled WGS sequence"/>
</dbReference>
<comment type="similarity">
    <text evidence="1">Belongs to the EutP/PduV family.</text>
</comment>
<protein>
    <submittedName>
        <fullName evidence="2">Ethanolamine utilization protein EutP</fullName>
    </submittedName>
</protein>
<dbReference type="RefSeq" id="WP_079495464.1">
    <property type="nucleotide sequence ID" value="NZ_FUZT01000017.1"/>
</dbReference>
<dbReference type="CDD" id="cd00882">
    <property type="entry name" value="Ras_like_GTPase"/>
    <property type="match status" value="1"/>
</dbReference>
<reference evidence="2 3" key="1">
    <citation type="submission" date="2017-02" db="EMBL/GenBank/DDBJ databases">
        <authorList>
            <person name="Peterson S.W."/>
        </authorList>
    </citation>
    <scope>NUCLEOTIDE SEQUENCE [LARGE SCALE GENOMIC DNA]</scope>
    <source>
        <strain evidence="2 3">M1</strain>
    </source>
</reference>
<dbReference type="PIRSF" id="PIRSF036409">
    <property type="entry name" value="EutP_PduV"/>
    <property type="match status" value="1"/>
</dbReference>
<dbReference type="Pfam" id="PF10662">
    <property type="entry name" value="PduV-EutP"/>
    <property type="match status" value="1"/>
</dbReference>
<sequence>MKRKRVMILGPGKSGKTSLANILNGVEGPAKRTPNMVYGKYTLDVPGAYLESPWMHQHLIAAQQDAYCVIMISDPEQRKRSYAPGFANSFRIPLIGVITKVDIASKEHQEACEQELISAGIKPPFHYISLLEGTGIEKLIEQVKAYQQG</sequence>
<dbReference type="InterPro" id="IPR012381">
    <property type="entry name" value="EutP_PduV"/>
</dbReference>
<evidence type="ECO:0000313" key="3">
    <source>
        <dbReference type="Proteomes" id="UP000190285"/>
    </source>
</evidence>
<accession>A0A1T5MJZ5</accession>
<dbReference type="InterPro" id="IPR027417">
    <property type="entry name" value="P-loop_NTPase"/>
</dbReference>
<dbReference type="GO" id="GO:0006576">
    <property type="term" value="P:biogenic amine metabolic process"/>
    <property type="evidence" value="ECO:0007669"/>
    <property type="project" value="InterPro"/>
</dbReference>
<dbReference type="STRING" id="36842.SAMN02194393_04903"/>
<dbReference type="PANTHER" id="PTHR40453:SF1">
    <property type="entry name" value="PROTEIN YOEF"/>
    <property type="match status" value="1"/>
</dbReference>
<evidence type="ECO:0000313" key="2">
    <source>
        <dbReference type="EMBL" id="SKC88546.1"/>
    </source>
</evidence>
<keyword evidence="3" id="KW-1185">Reference proteome</keyword>
<keyword evidence="1" id="KW-0547">Nucleotide-binding</keyword>
<dbReference type="EMBL" id="FUZT01000017">
    <property type="protein sequence ID" value="SKC88546.1"/>
    <property type="molecule type" value="Genomic_DNA"/>
</dbReference>
<dbReference type="PANTHER" id="PTHR40453">
    <property type="entry name" value="PROTEIN YOEF"/>
    <property type="match status" value="1"/>
</dbReference>
<dbReference type="GO" id="GO:0005524">
    <property type="term" value="F:ATP binding"/>
    <property type="evidence" value="ECO:0007669"/>
    <property type="project" value="UniProtKB-UniRule"/>
</dbReference>